<comment type="caution">
    <text evidence="1">The sequence shown here is derived from an EMBL/GenBank/DDBJ whole genome shotgun (WGS) entry which is preliminary data.</text>
</comment>
<name>A0A081ASR6_PHYNI</name>
<sequence length="49" mass="5285">MGLVCILSSSSRANSHAVSACEARRSSVYFIVLYTTLPQGKVAFQPPKI</sequence>
<accession>A0A081ASR6</accession>
<protein>
    <submittedName>
        <fullName evidence="1">Uncharacterized protein</fullName>
    </submittedName>
</protein>
<evidence type="ECO:0000313" key="1">
    <source>
        <dbReference type="EMBL" id="ETO81927.1"/>
    </source>
</evidence>
<dbReference type="Proteomes" id="UP000028582">
    <property type="component" value="Unassembled WGS sequence"/>
</dbReference>
<reference evidence="1 2" key="1">
    <citation type="submission" date="2013-11" db="EMBL/GenBank/DDBJ databases">
        <title>The Genome Sequence of Phytophthora parasitica P1976.</title>
        <authorList>
            <consortium name="The Broad Institute Genomics Platform"/>
            <person name="Russ C."/>
            <person name="Tyler B."/>
            <person name="Panabieres F."/>
            <person name="Shan W."/>
            <person name="Tripathy S."/>
            <person name="Grunwald N."/>
            <person name="Machado M."/>
            <person name="Johnson C.S."/>
            <person name="Walker B."/>
            <person name="Young S."/>
            <person name="Zeng Q."/>
            <person name="Gargeya S."/>
            <person name="Fitzgerald M."/>
            <person name="Haas B."/>
            <person name="Abouelleil A."/>
            <person name="Allen A.W."/>
            <person name="Alvarado L."/>
            <person name="Arachchi H.M."/>
            <person name="Berlin A.M."/>
            <person name="Chapman S.B."/>
            <person name="Gainer-Dewar J."/>
            <person name="Goldberg J."/>
            <person name="Griggs A."/>
            <person name="Gujja S."/>
            <person name="Hansen M."/>
            <person name="Howarth C."/>
            <person name="Imamovic A."/>
            <person name="Ireland A."/>
            <person name="Larimer J."/>
            <person name="McCowan C."/>
            <person name="Murphy C."/>
            <person name="Pearson M."/>
            <person name="Poon T.W."/>
            <person name="Priest M."/>
            <person name="Roberts A."/>
            <person name="Saif S."/>
            <person name="Shea T."/>
            <person name="Sisk P."/>
            <person name="Sykes S."/>
            <person name="Wortman J."/>
            <person name="Nusbaum C."/>
            <person name="Birren B."/>
        </authorList>
    </citation>
    <scope>NUCLEOTIDE SEQUENCE [LARGE SCALE GENOMIC DNA]</scope>
    <source>
        <strain evidence="1 2">P1976</strain>
    </source>
</reference>
<proteinExistence type="predicted"/>
<evidence type="ECO:0000313" key="2">
    <source>
        <dbReference type="Proteomes" id="UP000028582"/>
    </source>
</evidence>
<dbReference type="AlphaFoldDB" id="A0A081ASR6"/>
<organism evidence="1 2">
    <name type="scientific">Phytophthora nicotianae P1976</name>
    <dbReference type="NCBI Taxonomy" id="1317066"/>
    <lineage>
        <taxon>Eukaryota</taxon>
        <taxon>Sar</taxon>
        <taxon>Stramenopiles</taxon>
        <taxon>Oomycota</taxon>
        <taxon>Peronosporomycetes</taxon>
        <taxon>Peronosporales</taxon>
        <taxon>Peronosporaceae</taxon>
        <taxon>Phytophthora</taxon>
    </lineage>
</organism>
<gene>
    <name evidence="1" type="ORF">F444_03842</name>
</gene>
<dbReference type="EMBL" id="ANJA01000781">
    <property type="protein sequence ID" value="ETO81927.1"/>
    <property type="molecule type" value="Genomic_DNA"/>
</dbReference>